<proteinExistence type="predicted"/>
<evidence type="ECO:0000256" key="1">
    <source>
        <dbReference type="SAM" id="MobiDB-lite"/>
    </source>
</evidence>
<sequence>MPHMLTPYDEFPLHTTPYPVSYIPSTDFNWDEGYFFGVINPDEKIFFCTGFRINPNTDMIGGYALFNLGGVQRTFRFSRSWRQDYNLCVGPFRVQIIEPLKKIRLILDDNDSGISFDILWEGSSPAFLEGHHSAERRGRRTTDQSRYTQPGTTSGILRLGKRNWDVGNSGWVGVRDHSWGLYFERPPFAVDDRWLPPKPPSGAARALRFWVVFKSGDYSGFYHMHEDAEGMQRKLDDVFGTPFGGRIYKGWADEVIEMAGASHAIEFEPGTRIMRCAVVTLKDSHGREWRQEMEAAAPPWVPQTIGYTPGSWKDGGTVHCYHGSETLVTEWDEFDFSKQPFHYVPYGADGTNAPDSMQMGLSYREPIHGVEYLLRITTYAPDGTVTKGAGHLEMFINGPYKPYGFK</sequence>
<accession>A0A916J6A3</accession>
<feature type="region of interest" description="Disordered" evidence="1">
    <location>
        <begin position="131"/>
        <end position="152"/>
    </location>
</feature>
<keyword evidence="3" id="KW-1185">Reference proteome</keyword>
<dbReference type="AlphaFoldDB" id="A0A916J6A3"/>
<dbReference type="EMBL" id="CAJQUM010000001">
    <property type="protein sequence ID" value="CAG4884778.1"/>
    <property type="molecule type" value="Genomic_DNA"/>
</dbReference>
<protein>
    <submittedName>
        <fullName evidence="2">Uncharacterized protein</fullName>
    </submittedName>
</protein>
<feature type="compositionally biased region" description="Basic and acidic residues" evidence="1">
    <location>
        <begin position="131"/>
        <end position="143"/>
    </location>
</feature>
<reference evidence="2" key="1">
    <citation type="submission" date="2021-04" db="EMBL/GenBank/DDBJ databases">
        <authorList>
            <person name="Hornung B."/>
        </authorList>
    </citation>
    <scope>NUCLEOTIDE SEQUENCE</scope>
    <source>
        <strain evidence="2">G5G6</strain>
    </source>
</reference>
<organism evidence="2 3">
    <name type="scientific">Georgfuchsia toluolica</name>
    <dbReference type="NCBI Taxonomy" id="424218"/>
    <lineage>
        <taxon>Bacteria</taxon>
        <taxon>Pseudomonadati</taxon>
        <taxon>Pseudomonadota</taxon>
        <taxon>Betaproteobacteria</taxon>
        <taxon>Nitrosomonadales</taxon>
        <taxon>Sterolibacteriaceae</taxon>
        <taxon>Georgfuchsia</taxon>
    </lineage>
</organism>
<gene>
    <name evidence="2" type="ORF">GTOL_12661</name>
</gene>
<evidence type="ECO:0000313" key="2">
    <source>
        <dbReference type="EMBL" id="CAG4884778.1"/>
    </source>
</evidence>
<evidence type="ECO:0000313" key="3">
    <source>
        <dbReference type="Proteomes" id="UP000742786"/>
    </source>
</evidence>
<name>A0A916J6A3_9PROT</name>
<dbReference type="SUPFAM" id="SSF159245">
    <property type="entry name" value="AttH-like"/>
    <property type="match status" value="1"/>
</dbReference>
<comment type="caution">
    <text evidence="2">The sequence shown here is derived from an EMBL/GenBank/DDBJ whole genome shotgun (WGS) entry which is preliminary data.</text>
</comment>
<dbReference type="Proteomes" id="UP000742786">
    <property type="component" value="Unassembled WGS sequence"/>
</dbReference>